<dbReference type="Proteomes" id="UP000696573">
    <property type="component" value="Unassembled WGS sequence"/>
</dbReference>
<accession>A0A9N9VNN7</accession>
<comment type="similarity">
    <text evidence="1">Belongs to the asaB hydroxylase/desaturase family.</text>
</comment>
<dbReference type="OrthoDB" id="412788at2759"/>
<dbReference type="InterPro" id="IPR044053">
    <property type="entry name" value="AsaB-like"/>
</dbReference>
<dbReference type="NCBIfam" id="NF041278">
    <property type="entry name" value="CmcJ_NvfI_EfuI"/>
    <property type="match status" value="1"/>
</dbReference>
<protein>
    <submittedName>
        <fullName evidence="2">Uncharacterized protein</fullName>
    </submittedName>
</protein>
<sequence>MRIIQAYIKEKAFITDFPMDHVEGAVRQNTKADHLQVLVNAIDQPDRFNLDEYGFCFLRGRQIHLDPEKACRDKDSIEQAYWYEIEAILHEEFPQHWRIECFDTTRDPDFPEVVRVYREEHEKPSPVVHCDWSSVGSLDVLRWCFPGNEKFWKERGLTCSSTVWRLLKTLTDEWLLALCDYTTVDTENDVLLEDAIERVRVEEISCLHYNGNHRWYFLKDQGVDDLLVFRNADSHGEKA</sequence>
<evidence type="ECO:0000313" key="3">
    <source>
        <dbReference type="Proteomes" id="UP000696573"/>
    </source>
</evidence>
<feature type="non-terminal residue" evidence="2">
    <location>
        <position position="1"/>
    </location>
</feature>
<evidence type="ECO:0000256" key="1">
    <source>
        <dbReference type="ARBA" id="ARBA00023604"/>
    </source>
</evidence>
<dbReference type="PANTHER" id="PTHR34598:SF3">
    <property type="entry name" value="OXIDOREDUCTASE AN1597"/>
    <property type="match status" value="1"/>
</dbReference>
<dbReference type="EMBL" id="CABFNQ020000702">
    <property type="protein sequence ID" value="CAH0025048.1"/>
    <property type="molecule type" value="Genomic_DNA"/>
</dbReference>
<dbReference type="AlphaFoldDB" id="A0A9N9VNN7"/>
<evidence type="ECO:0000313" key="2">
    <source>
        <dbReference type="EMBL" id="CAH0025048.1"/>
    </source>
</evidence>
<keyword evidence="3" id="KW-1185">Reference proteome</keyword>
<dbReference type="PANTHER" id="PTHR34598">
    <property type="entry name" value="BLL6449 PROTEIN"/>
    <property type="match status" value="1"/>
</dbReference>
<dbReference type="GO" id="GO:0016491">
    <property type="term" value="F:oxidoreductase activity"/>
    <property type="evidence" value="ECO:0007669"/>
    <property type="project" value="InterPro"/>
</dbReference>
<organism evidence="2 3">
    <name type="scientific">Clonostachys rhizophaga</name>
    <dbReference type="NCBI Taxonomy" id="160324"/>
    <lineage>
        <taxon>Eukaryota</taxon>
        <taxon>Fungi</taxon>
        <taxon>Dikarya</taxon>
        <taxon>Ascomycota</taxon>
        <taxon>Pezizomycotina</taxon>
        <taxon>Sordariomycetes</taxon>
        <taxon>Hypocreomycetidae</taxon>
        <taxon>Hypocreales</taxon>
        <taxon>Bionectriaceae</taxon>
        <taxon>Clonostachys</taxon>
    </lineage>
</organism>
<gene>
    <name evidence="2" type="ORF">CRHIZ90672A_00005193</name>
</gene>
<name>A0A9N9VNN7_9HYPO</name>
<proteinExistence type="inferred from homology"/>
<comment type="caution">
    <text evidence="2">The sequence shown here is derived from an EMBL/GenBank/DDBJ whole genome shotgun (WGS) entry which is preliminary data.</text>
</comment>
<reference evidence="2" key="1">
    <citation type="submission" date="2021-10" db="EMBL/GenBank/DDBJ databases">
        <authorList>
            <person name="Piombo E."/>
        </authorList>
    </citation>
    <scope>NUCLEOTIDE SEQUENCE</scope>
</reference>